<keyword evidence="1" id="KW-0472">Membrane</keyword>
<organism evidence="2 3">
    <name type="scientific">Mucilaginibacter jinjuensis</name>
    <dbReference type="NCBI Taxonomy" id="1176721"/>
    <lineage>
        <taxon>Bacteria</taxon>
        <taxon>Pseudomonadati</taxon>
        <taxon>Bacteroidota</taxon>
        <taxon>Sphingobacteriia</taxon>
        <taxon>Sphingobacteriales</taxon>
        <taxon>Sphingobacteriaceae</taxon>
        <taxon>Mucilaginibacter</taxon>
    </lineage>
</organism>
<keyword evidence="1" id="KW-0812">Transmembrane</keyword>
<evidence type="ECO:0000313" key="2">
    <source>
        <dbReference type="EMBL" id="WCT13087.1"/>
    </source>
</evidence>
<evidence type="ECO:0000256" key="1">
    <source>
        <dbReference type="SAM" id="Phobius"/>
    </source>
</evidence>
<dbReference type="EMBL" id="CP117167">
    <property type="protein sequence ID" value="WCT13087.1"/>
    <property type="molecule type" value="Genomic_DNA"/>
</dbReference>
<name>A0ABY7TD18_9SPHI</name>
<sequence length="159" mass="19019">MKIIYTAEPISFYKRLWQSVKTRLLLALVFFIFLVAGMWQTHFFGIAIIIFFFCVFLVFPFLNSFKWTKRQIIKVEADDDMFRIHLLLKDEPQTVTISKKELQMKLKWLGGREHILNLTFFKNDLKVFEIFSYGDGKKSEYEVEDIRFQINQHIGYNVG</sequence>
<keyword evidence="1" id="KW-1133">Transmembrane helix</keyword>
<proteinExistence type="predicted"/>
<evidence type="ECO:0000313" key="3">
    <source>
        <dbReference type="Proteomes" id="UP001216139"/>
    </source>
</evidence>
<keyword evidence="3" id="KW-1185">Reference proteome</keyword>
<dbReference type="Proteomes" id="UP001216139">
    <property type="component" value="Chromosome"/>
</dbReference>
<dbReference type="RefSeq" id="WP_273631356.1">
    <property type="nucleotide sequence ID" value="NZ_CP117167.1"/>
</dbReference>
<gene>
    <name evidence="2" type="ORF">PQO05_03955</name>
</gene>
<feature type="transmembrane region" description="Helical" evidence="1">
    <location>
        <begin position="20"/>
        <end position="37"/>
    </location>
</feature>
<feature type="transmembrane region" description="Helical" evidence="1">
    <location>
        <begin position="43"/>
        <end position="62"/>
    </location>
</feature>
<reference evidence="2 3" key="1">
    <citation type="submission" date="2023-02" db="EMBL/GenBank/DDBJ databases">
        <title>Genome sequence of Mucilaginibacter jinjuensis strain KACC 16571.</title>
        <authorList>
            <person name="Kim S."/>
            <person name="Heo J."/>
            <person name="Kwon S.-W."/>
        </authorList>
    </citation>
    <scope>NUCLEOTIDE SEQUENCE [LARGE SCALE GENOMIC DNA]</scope>
    <source>
        <strain evidence="2 3">KACC 16571</strain>
    </source>
</reference>
<protein>
    <recommendedName>
        <fullName evidence="4">YcxB-like protein</fullName>
    </recommendedName>
</protein>
<accession>A0ABY7TD18</accession>
<evidence type="ECO:0008006" key="4">
    <source>
        <dbReference type="Google" id="ProtNLM"/>
    </source>
</evidence>